<accession>A0ABY8N8B4</accession>
<feature type="domain" description="Cyclic nucleotide-binding" evidence="1">
    <location>
        <begin position="13"/>
        <end position="134"/>
    </location>
</feature>
<dbReference type="InterPro" id="IPR018490">
    <property type="entry name" value="cNMP-bd_dom_sf"/>
</dbReference>
<dbReference type="InterPro" id="IPR000595">
    <property type="entry name" value="cNMP-bd_dom"/>
</dbReference>
<evidence type="ECO:0000313" key="2">
    <source>
        <dbReference type="EMBL" id="WGK95086.1"/>
    </source>
</evidence>
<dbReference type="SUPFAM" id="SSF51206">
    <property type="entry name" value="cAMP-binding domain-like"/>
    <property type="match status" value="1"/>
</dbReference>
<dbReference type="CDD" id="cd00038">
    <property type="entry name" value="CAP_ED"/>
    <property type="match status" value="1"/>
</dbReference>
<dbReference type="SMART" id="SM00100">
    <property type="entry name" value="cNMP"/>
    <property type="match status" value="1"/>
</dbReference>
<name>A0ABY8N8B4_9FLAO</name>
<dbReference type="EMBL" id="CP092332">
    <property type="protein sequence ID" value="WGK95086.1"/>
    <property type="molecule type" value="Genomic_DNA"/>
</dbReference>
<dbReference type="RefSeq" id="WP_264534299.1">
    <property type="nucleotide sequence ID" value="NZ_CP092332.1"/>
</dbReference>
<evidence type="ECO:0000259" key="1">
    <source>
        <dbReference type="PROSITE" id="PS50042"/>
    </source>
</evidence>
<dbReference type="InterPro" id="IPR014710">
    <property type="entry name" value="RmlC-like_jellyroll"/>
</dbReference>
<evidence type="ECO:0000313" key="3">
    <source>
        <dbReference type="Proteomes" id="UP001232117"/>
    </source>
</evidence>
<dbReference type="Proteomes" id="UP001232117">
    <property type="component" value="Chromosome"/>
</dbReference>
<reference evidence="2 3" key="1">
    <citation type="submission" date="2023-06" db="EMBL/GenBank/DDBJ databases">
        <title>Complete Genome Sequence of Flavobacterium keumense K3R-10.</title>
        <authorList>
            <person name="Jeong H."/>
            <person name="Jhang S.Y."/>
            <person name="Kim J.N."/>
        </authorList>
    </citation>
    <scope>NUCLEOTIDE SEQUENCE [LARGE SCALE GENOMIC DNA]</scope>
    <source>
        <strain evidence="2 3">K3R-10</strain>
    </source>
</reference>
<dbReference type="PROSITE" id="PS50042">
    <property type="entry name" value="CNMP_BINDING_3"/>
    <property type="match status" value="1"/>
</dbReference>
<organism evidence="2 3">
    <name type="scientific">Flavobacterium keumense</name>
    <dbReference type="NCBI Taxonomy" id="1306518"/>
    <lineage>
        <taxon>Bacteria</taxon>
        <taxon>Pseudomonadati</taxon>
        <taxon>Bacteroidota</taxon>
        <taxon>Flavobacteriia</taxon>
        <taxon>Flavobacteriales</taxon>
        <taxon>Flavobacteriaceae</taxon>
        <taxon>Flavobacterium</taxon>
    </lineage>
</organism>
<gene>
    <name evidence="2" type="ORF">MG292_02340</name>
</gene>
<proteinExistence type="predicted"/>
<sequence>MNIIEKALQGNKFFTKKDLLLIEKLASFLFSKKIKKKDLLLRAGEVNTKMFYVQKGLLRVYYIREDGKEVNTWFVKEGQFVYACHSFHYQIPSEEYIEALEDSIIMSIKKDTWLMLLRNNHKLALFTVNELMTNIAEFSAQAEMLRMMNAEEKYAFLKTHKGDILERISQKHLAAYLGTDTAYLSKIISNYKSNEELKNRKKAV</sequence>
<dbReference type="Gene3D" id="2.60.120.10">
    <property type="entry name" value="Jelly Rolls"/>
    <property type="match status" value="1"/>
</dbReference>
<protein>
    <submittedName>
        <fullName evidence="2">Crp/Fnr family transcriptional regulator</fullName>
    </submittedName>
</protein>
<dbReference type="Pfam" id="PF00027">
    <property type="entry name" value="cNMP_binding"/>
    <property type="match status" value="1"/>
</dbReference>
<keyword evidence="3" id="KW-1185">Reference proteome</keyword>